<reference evidence="4 5" key="1">
    <citation type="journal article" date="2018" name="Evol. Lett.">
        <title>Horizontal gene cluster transfer increased hallucinogenic mushroom diversity.</title>
        <authorList>
            <person name="Reynolds H.T."/>
            <person name="Vijayakumar V."/>
            <person name="Gluck-Thaler E."/>
            <person name="Korotkin H.B."/>
            <person name="Matheny P.B."/>
            <person name="Slot J.C."/>
        </authorList>
    </citation>
    <scope>NUCLEOTIDE SEQUENCE [LARGE SCALE GENOMIC DNA]</scope>
    <source>
        <strain evidence="4 5">SRW20</strain>
    </source>
</reference>
<proteinExistence type="predicted"/>
<protein>
    <submittedName>
        <fullName evidence="4">Uncharacterized protein</fullName>
    </submittedName>
</protein>
<feature type="domain" description="Fe-containing alcohol dehydrogenase-like C-terminal" evidence="3">
    <location>
        <begin position="185"/>
        <end position="367"/>
    </location>
</feature>
<dbReference type="SUPFAM" id="SSF56796">
    <property type="entry name" value="Dehydroquinate synthase-like"/>
    <property type="match status" value="1"/>
</dbReference>
<dbReference type="InterPro" id="IPR039697">
    <property type="entry name" value="Alcohol_dehydrogenase_Fe"/>
</dbReference>
<dbReference type="InterPro" id="IPR018211">
    <property type="entry name" value="ADH_Fe_CS"/>
</dbReference>
<dbReference type="GO" id="GO:0005739">
    <property type="term" value="C:mitochondrion"/>
    <property type="evidence" value="ECO:0007669"/>
    <property type="project" value="TreeGrafter"/>
</dbReference>
<dbReference type="OrthoDB" id="3360544at2759"/>
<organism evidence="4 5">
    <name type="scientific">Gymnopilus dilepis</name>
    <dbReference type="NCBI Taxonomy" id="231916"/>
    <lineage>
        <taxon>Eukaryota</taxon>
        <taxon>Fungi</taxon>
        <taxon>Dikarya</taxon>
        <taxon>Basidiomycota</taxon>
        <taxon>Agaricomycotina</taxon>
        <taxon>Agaricomycetes</taxon>
        <taxon>Agaricomycetidae</taxon>
        <taxon>Agaricales</taxon>
        <taxon>Agaricineae</taxon>
        <taxon>Hymenogastraceae</taxon>
        <taxon>Gymnopilus</taxon>
    </lineage>
</organism>
<sequence>MSSLDPTVDDASPLSGFYSWTDTLKGVYYGPGSVNTALPKLLNTLGIKKALITNVVKQVEGILKEHNAFGATFFDIGQHTPIAGIREGIKEYNKYGCDGIVSVGGGSPVDASKAILYNIQKEVGGKTPLQIAIPTTLSAAEYSIGAGFTNDEGHKVAVSSQELAPAGIILDAEVTLSTPDWLWLSTGIRSLDHSVENLYRPLVSHPVKVLCYAAMADLFKYLPISKADPTNIEARQRLQIASWMSLWPMKLEKYSALGLSHALGHKLGARYSIPHGITSCLTLAPTVLLKSEIASDDDKKALASALFYLHEPSTGSVEGDVRRLAQLIDELITRLGLHSTLTEYKVPKEDLTSIASQALGAENDPTLPNVVKLLESLY</sequence>
<evidence type="ECO:0000259" key="2">
    <source>
        <dbReference type="Pfam" id="PF00465"/>
    </source>
</evidence>
<evidence type="ECO:0000313" key="5">
    <source>
        <dbReference type="Proteomes" id="UP000284706"/>
    </source>
</evidence>
<dbReference type="PROSITE" id="PS00060">
    <property type="entry name" value="ADH_IRON_2"/>
    <property type="match status" value="1"/>
</dbReference>
<name>A0A409Y314_9AGAR</name>
<accession>A0A409Y314</accession>
<dbReference type="CDD" id="cd08192">
    <property type="entry name" value="MAR-like"/>
    <property type="match status" value="1"/>
</dbReference>
<gene>
    <name evidence="4" type="ORF">CVT26_006623</name>
</gene>
<dbReference type="AlphaFoldDB" id="A0A409Y314"/>
<dbReference type="InParanoid" id="A0A409Y314"/>
<evidence type="ECO:0000259" key="3">
    <source>
        <dbReference type="Pfam" id="PF25137"/>
    </source>
</evidence>
<dbReference type="Gene3D" id="3.40.50.1970">
    <property type="match status" value="1"/>
</dbReference>
<dbReference type="GO" id="GO:0046872">
    <property type="term" value="F:metal ion binding"/>
    <property type="evidence" value="ECO:0007669"/>
    <property type="project" value="InterPro"/>
</dbReference>
<dbReference type="PANTHER" id="PTHR11496">
    <property type="entry name" value="ALCOHOL DEHYDROGENASE"/>
    <property type="match status" value="1"/>
</dbReference>
<dbReference type="Gene3D" id="1.20.1090.10">
    <property type="entry name" value="Dehydroquinate synthase-like - alpha domain"/>
    <property type="match status" value="1"/>
</dbReference>
<dbReference type="Pfam" id="PF25137">
    <property type="entry name" value="ADH_Fe_C"/>
    <property type="match status" value="1"/>
</dbReference>
<dbReference type="EMBL" id="NHYE01001260">
    <property type="protein sequence ID" value="PPQ97389.1"/>
    <property type="molecule type" value="Genomic_DNA"/>
</dbReference>
<dbReference type="PANTHER" id="PTHR11496:SF97">
    <property type="entry name" value="ALCOHOL DEHYDROGENASE IRON-TYPE_GLYCEROL DEHYDROGENASE GLDA DOMAIN-CONTAINING PROTEIN"/>
    <property type="match status" value="1"/>
</dbReference>
<dbReference type="InterPro" id="IPR056798">
    <property type="entry name" value="ADH_Fe_C"/>
</dbReference>
<comment type="caution">
    <text evidence="4">The sequence shown here is derived from an EMBL/GenBank/DDBJ whole genome shotgun (WGS) entry which is preliminary data.</text>
</comment>
<keyword evidence="1" id="KW-0560">Oxidoreductase</keyword>
<dbReference type="STRING" id="231916.A0A409Y314"/>
<evidence type="ECO:0000256" key="1">
    <source>
        <dbReference type="ARBA" id="ARBA00023002"/>
    </source>
</evidence>
<evidence type="ECO:0000313" key="4">
    <source>
        <dbReference type="EMBL" id="PPQ97389.1"/>
    </source>
</evidence>
<dbReference type="GO" id="GO:0004022">
    <property type="term" value="F:alcohol dehydrogenase (NAD+) activity"/>
    <property type="evidence" value="ECO:0007669"/>
    <property type="project" value="TreeGrafter"/>
</dbReference>
<keyword evidence="5" id="KW-1185">Reference proteome</keyword>
<feature type="domain" description="Alcohol dehydrogenase iron-type/glycerol dehydrogenase GldA" evidence="2">
    <location>
        <begin position="27"/>
        <end position="171"/>
    </location>
</feature>
<dbReference type="Pfam" id="PF00465">
    <property type="entry name" value="Fe-ADH"/>
    <property type="match status" value="1"/>
</dbReference>
<dbReference type="Proteomes" id="UP000284706">
    <property type="component" value="Unassembled WGS sequence"/>
</dbReference>
<dbReference type="InterPro" id="IPR001670">
    <property type="entry name" value="ADH_Fe/GldA"/>
</dbReference>